<evidence type="ECO:0000313" key="2">
    <source>
        <dbReference type="Proteomes" id="UP000789405"/>
    </source>
</evidence>
<evidence type="ECO:0000313" key="1">
    <source>
        <dbReference type="EMBL" id="CAG8455830.1"/>
    </source>
</evidence>
<proteinExistence type="predicted"/>
<name>A0A9N8VNT2_9GLOM</name>
<keyword evidence="2" id="KW-1185">Reference proteome</keyword>
<dbReference type="Proteomes" id="UP000789405">
    <property type="component" value="Unassembled WGS sequence"/>
</dbReference>
<dbReference type="AlphaFoldDB" id="A0A9N8VNT2"/>
<organism evidence="1 2">
    <name type="scientific">Dentiscutata erythropus</name>
    <dbReference type="NCBI Taxonomy" id="1348616"/>
    <lineage>
        <taxon>Eukaryota</taxon>
        <taxon>Fungi</taxon>
        <taxon>Fungi incertae sedis</taxon>
        <taxon>Mucoromycota</taxon>
        <taxon>Glomeromycotina</taxon>
        <taxon>Glomeromycetes</taxon>
        <taxon>Diversisporales</taxon>
        <taxon>Gigasporaceae</taxon>
        <taxon>Dentiscutata</taxon>
    </lineage>
</organism>
<accession>A0A9N8VNT2</accession>
<reference evidence="1" key="1">
    <citation type="submission" date="2021-06" db="EMBL/GenBank/DDBJ databases">
        <authorList>
            <person name="Kallberg Y."/>
            <person name="Tangrot J."/>
            <person name="Rosling A."/>
        </authorList>
    </citation>
    <scope>NUCLEOTIDE SEQUENCE</scope>
    <source>
        <strain evidence="1">MA453B</strain>
    </source>
</reference>
<comment type="caution">
    <text evidence="1">The sequence shown here is derived from an EMBL/GenBank/DDBJ whole genome shotgun (WGS) entry which is preliminary data.</text>
</comment>
<dbReference type="OrthoDB" id="2362024at2759"/>
<gene>
    <name evidence="1" type="ORF">DERYTH_LOCUS759</name>
</gene>
<dbReference type="EMBL" id="CAJVPY010000178">
    <property type="protein sequence ID" value="CAG8455830.1"/>
    <property type="molecule type" value="Genomic_DNA"/>
</dbReference>
<sequence>MEQGANCTADDQCQTKICRIADPDGHTSQTSDTRENGVSCLADAACKSDLCIAHCTIEAAGFATTLRNNYLLYRLNGIISLPR</sequence>
<protein>
    <submittedName>
        <fullName evidence="1">25564_t:CDS:1</fullName>
    </submittedName>
</protein>